<dbReference type="RefSeq" id="WP_113808480.1">
    <property type="nucleotide sequence ID" value="NZ_QOCW01000042.1"/>
</dbReference>
<evidence type="ECO:0000313" key="1">
    <source>
        <dbReference type="EMBL" id="RBW67313.1"/>
    </source>
</evidence>
<name>A0A366XT26_9BACI</name>
<dbReference type="AlphaFoldDB" id="A0A366XT26"/>
<evidence type="ECO:0000313" key="2">
    <source>
        <dbReference type="Proteomes" id="UP000253314"/>
    </source>
</evidence>
<accession>A0A366XT26</accession>
<proteinExistence type="predicted"/>
<protein>
    <submittedName>
        <fullName evidence="1">Uncharacterized protein</fullName>
    </submittedName>
</protein>
<gene>
    <name evidence="1" type="ORF">DS031_22885</name>
</gene>
<dbReference type="Proteomes" id="UP000253314">
    <property type="component" value="Unassembled WGS sequence"/>
</dbReference>
<organism evidence="1 2">
    <name type="scientific">Bacillus taeanensis</name>
    <dbReference type="NCBI Taxonomy" id="273032"/>
    <lineage>
        <taxon>Bacteria</taxon>
        <taxon>Bacillati</taxon>
        <taxon>Bacillota</taxon>
        <taxon>Bacilli</taxon>
        <taxon>Bacillales</taxon>
        <taxon>Bacillaceae</taxon>
        <taxon>Bacillus</taxon>
    </lineage>
</organism>
<comment type="caution">
    <text evidence="1">The sequence shown here is derived from an EMBL/GenBank/DDBJ whole genome shotgun (WGS) entry which is preliminary data.</text>
</comment>
<dbReference type="EMBL" id="QOCW01000042">
    <property type="protein sequence ID" value="RBW67313.1"/>
    <property type="molecule type" value="Genomic_DNA"/>
</dbReference>
<reference evidence="1 2" key="1">
    <citation type="submission" date="2018-07" db="EMBL/GenBank/DDBJ databases">
        <title>Lottiidibacillus patelloidae gen. nov., sp. nov., isolated from the intestinal tract of a marine limpet and the reclassification of B. taeanensis BH030017T, B. algicola KMM 3737T and B. hwajinpoensis SW-72T as genus Lottiidibacillus.</title>
        <authorList>
            <person name="Liu R."/>
            <person name="Huang Z."/>
        </authorList>
    </citation>
    <scope>NUCLEOTIDE SEQUENCE [LARGE SCALE GENOMIC DNA]</scope>
    <source>
        <strain evidence="1 2">BH030017</strain>
    </source>
</reference>
<keyword evidence="2" id="KW-1185">Reference proteome</keyword>
<sequence>MNKVEFFLEGIEDKPVQSDYQVPTEVIIANSVQEACKKLAKKHKMKLIDTETLLNSPDYRSYFLNNKKKTYIFYVKTVS</sequence>